<evidence type="ECO:0000313" key="3">
    <source>
        <dbReference type="EMBL" id="GFN82567.1"/>
    </source>
</evidence>
<feature type="domain" description="MINDY4 N-terminal dimerisation" evidence="2">
    <location>
        <begin position="8"/>
        <end position="81"/>
    </location>
</feature>
<accession>A0AAV3YK31</accession>
<dbReference type="AlphaFoldDB" id="A0AAV3YK31"/>
<protein>
    <submittedName>
        <fullName evidence="3">Protein fam188b-like</fullName>
    </submittedName>
</protein>
<name>A0AAV3YK31_9GAST</name>
<keyword evidence="4" id="KW-1185">Reference proteome</keyword>
<feature type="non-terminal residue" evidence="3">
    <location>
        <position position="136"/>
    </location>
</feature>
<feature type="region of interest" description="Disordered" evidence="1">
    <location>
        <begin position="81"/>
        <end position="136"/>
    </location>
</feature>
<dbReference type="EMBL" id="BLXT01001005">
    <property type="protein sequence ID" value="GFN82567.1"/>
    <property type="molecule type" value="Genomic_DNA"/>
</dbReference>
<proteinExistence type="predicted"/>
<evidence type="ECO:0000313" key="4">
    <source>
        <dbReference type="Proteomes" id="UP000735302"/>
    </source>
</evidence>
<gene>
    <name evidence="3" type="ORF">PoB_000907300</name>
</gene>
<dbReference type="Pfam" id="PF26038">
    <property type="entry name" value="Dimer_MINDY4_N"/>
    <property type="match status" value="1"/>
</dbReference>
<feature type="compositionally biased region" description="Polar residues" evidence="1">
    <location>
        <begin position="86"/>
        <end position="110"/>
    </location>
</feature>
<evidence type="ECO:0000259" key="2">
    <source>
        <dbReference type="Pfam" id="PF26038"/>
    </source>
</evidence>
<comment type="caution">
    <text evidence="3">The sequence shown here is derived from an EMBL/GenBank/DDBJ whole genome shotgun (WGS) entry which is preliminary data.</text>
</comment>
<dbReference type="Proteomes" id="UP000735302">
    <property type="component" value="Unassembled WGS sequence"/>
</dbReference>
<organism evidence="3 4">
    <name type="scientific">Plakobranchus ocellatus</name>
    <dbReference type="NCBI Taxonomy" id="259542"/>
    <lineage>
        <taxon>Eukaryota</taxon>
        <taxon>Metazoa</taxon>
        <taxon>Spiralia</taxon>
        <taxon>Lophotrochozoa</taxon>
        <taxon>Mollusca</taxon>
        <taxon>Gastropoda</taxon>
        <taxon>Heterobranchia</taxon>
        <taxon>Euthyneura</taxon>
        <taxon>Panpulmonata</taxon>
        <taxon>Sacoglossa</taxon>
        <taxon>Placobranchoidea</taxon>
        <taxon>Plakobranchidae</taxon>
        <taxon>Plakobranchus</taxon>
    </lineage>
</organism>
<reference evidence="3 4" key="1">
    <citation type="journal article" date="2021" name="Elife">
        <title>Chloroplast acquisition without the gene transfer in kleptoplastic sea slugs, Plakobranchus ocellatus.</title>
        <authorList>
            <person name="Maeda T."/>
            <person name="Takahashi S."/>
            <person name="Yoshida T."/>
            <person name="Shimamura S."/>
            <person name="Takaki Y."/>
            <person name="Nagai Y."/>
            <person name="Toyoda A."/>
            <person name="Suzuki Y."/>
            <person name="Arimoto A."/>
            <person name="Ishii H."/>
            <person name="Satoh N."/>
            <person name="Nishiyama T."/>
            <person name="Hasebe M."/>
            <person name="Maruyama T."/>
            <person name="Minagawa J."/>
            <person name="Obokata J."/>
            <person name="Shigenobu S."/>
        </authorList>
    </citation>
    <scope>NUCLEOTIDE SEQUENCE [LARGE SCALE GENOMIC DNA]</scope>
</reference>
<sequence length="136" mass="15181">MSSDIAAVEAASASLVREYLSRKGLKSTLQQLDVELPRTESSISNRQILMKHLNLDKLMKKNKEESEPLKAMLEVMTKHFMHRRSPSSSDNNNAIKQESGSVMDFSTNFGPQIDKPIDPALKSVLRPNTAALSARR</sequence>
<dbReference type="InterPro" id="IPR059022">
    <property type="entry name" value="MINDY4_N"/>
</dbReference>
<evidence type="ECO:0000256" key="1">
    <source>
        <dbReference type="SAM" id="MobiDB-lite"/>
    </source>
</evidence>